<evidence type="ECO:0000313" key="2">
    <source>
        <dbReference type="Proteomes" id="UP000487882"/>
    </source>
</evidence>
<protein>
    <submittedName>
        <fullName evidence="1">Uncharacterized protein</fullName>
    </submittedName>
</protein>
<comment type="caution">
    <text evidence="1">The sequence shown here is derived from an EMBL/GenBank/DDBJ whole genome shotgun (WGS) entry which is preliminary data.</text>
</comment>
<gene>
    <name evidence="1" type="ORF">GSD1FS_1745</name>
</gene>
<organism evidence="1 2">
    <name type="scientific">Bifidobacterium canis</name>
    <dbReference type="NCBI Taxonomy" id="2610880"/>
    <lineage>
        <taxon>Bacteria</taxon>
        <taxon>Bacillati</taxon>
        <taxon>Actinomycetota</taxon>
        <taxon>Actinomycetes</taxon>
        <taxon>Bifidobacteriales</taxon>
        <taxon>Bifidobacteriaceae</taxon>
        <taxon>Bifidobacterium</taxon>
    </lineage>
</organism>
<evidence type="ECO:0000313" key="1">
    <source>
        <dbReference type="EMBL" id="MUH60374.1"/>
    </source>
</evidence>
<proteinExistence type="predicted"/>
<dbReference type="Proteomes" id="UP000487882">
    <property type="component" value="Unassembled WGS sequence"/>
</dbReference>
<dbReference type="EMBL" id="WNLP01000010">
    <property type="protein sequence ID" value="MUH60374.1"/>
    <property type="molecule type" value="Genomic_DNA"/>
</dbReference>
<keyword evidence="2" id="KW-1185">Reference proteome</keyword>
<accession>A0A7K1J6S6</accession>
<dbReference type="AlphaFoldDB" id="A0A7K1J6S6"/>
<reference evidence="1 2" key="1">
    <citation type="submission" date="2019-09" db="EMBL/GenBank/DDBJ databases">
        <title>Bifidobacterium canis sp. nov., isolated from the digestive tract of German Shepherd dog puppy.</title>
        <authorList>
            <person name="Bunesova V."/>
        </authorList>
    </citation>
    <scope>NUCLEOTIDE SEQUENCE [LARGE SCALE GENOMIC DNA]</scope>
    <source>
        <strain evidence="1 2">GSD1FS</strain>
    </source>
</reference>
<name>A0A7K1J6S6_9BIFI</name>
<sequence>MRLDCPCDLCGKTRGRDKRPWRHFVDTLDHHHHRCPDHWQVRCLACGRMALAATHHMLTIDGWRIIGGMRRDLPTMPQQRRMAMTSAKTIRHIRALRAQGCSVADIHLITGVCADTIRGILTAPADTTPVSSPCEHPDPMDALFDPICERTTVMSANHNPADANGASLLLVPPILIVATHMGGLLATPMQTDAERQRRRIETVCGQCGDSDTVVATCRTWGELDLELMALAGDGWADDALIDIAEQAALRYCPQVDEETVGELAARLCARAAQWWDDNDTWEDEA</sequence>